<accession>A0A7K3PHZ8</accession>
<sequence length="221" mass="23303">MYDSELAEEEERRRKRAPWGVIALVLLTGLALIRNGSGEFDVGPPQPASAAAPDTRTAPGEAAASGVAPLPYSVPDQVSIPAIQVDAPVMGVGLDPDGWVDAPPPEDPNLAGWFTGAVTPGEKGTSVVVGHVDNQQGPAVFYGLGALKKGNKVEVHRQDGKTAVFEVYGIEVFETNNFPGDRVYGSKGTPELRVITCGGGFTKENGYDGNVVVFARLFEVR</sequence>
<dbReference type="SUPFAM" id="SSF63817">
    <property type="entry name" value="Sortase"/>
    <property type="match status" value="1"/>
</dbReference>
<evidence type="ECO:0000313" key="4">
    <source>
        <dbReference type="Proteomes" id="UP000470446"/>
    </source>
</evidence>
<gene>
    <name evidence="3" type="ORF">G3I32_11735</name>
</gene>
<evidence type="ECO:0000256" key="1">
    <source>
        <dbReference type="ARBA" id="ARBA00022801"/>
    </source>
</evidence>
<proteinExistence type="predicted"/>
<dbReference type="Gene3D" id="2.40.260.10">
    <property type="entry name" value="Sortase"/>
    <property type="match status" value="1"/>
</dbReference>
<dbReference type="GO" id="GO:0016787">
    <property type="term" value="F:hydrolase activity"/>
    <property type="evidence" value="ECO:0007669"/>
    <property type="project" value="UniProtKB-KW"/>
</dbReference>
<dbReference type="NCBIfam" id="NF033748">
    <property type="entry name" value="class_F_sortase"/>
    <property type="match status" value="1"/>
</dbReference>
<protein>
    <submittedName>
        <fullName evidence="3">Class F sortase</fullName>
    </submittedName>
</protein>
<dbReference type="RefSeq" id="WP_164245148.1">
    <property type="nucleotide sequence ID" value="NZ_JAAGMA010000289.1"/>
</dbReference>
<dbReference type="Pfam" id="PF04203">
    <property type="entry name" value="Sortase"/>
    <property type="match status" value="1"/>
</dbReference>
<evidence type="ECO:0000313" key="3">
    <source>
        <dbReference type="EMBL" id="NEB09532.1"/>
    </source>
</evidence>
<feature type="region of interest" description="Disordered" evidence="2">
    <location>
        <begin position="38"/>
        <end position="65"/>
    </location>
</feature>
<dbReference type="InterPro" id="IPR023365">
    <property type="entry name" value="Sortase_dom-sf"/>
</dbReference>
<name>A0A7K3PHZ8_9ACTN</name>
<comment type="caution">
    <text evidence="3">The sequence shown here is derived from an EMBL/GenBank/DDBJ whole genome shotgun (WGS) entry which is preliminary data.</text>
</comment>
<dbReference type="InterPro" id="IPR005754">
    <property type="entry name" value="Sortase"/>
</dbReference>
<reference evidence="3 4" key="1">
    <citation type="submission" date="2020-01" db="EMBL/GenBank/DDBJ databases">
        <title>Insect and environment-associated Actinomycetes.</title>
        <authorList>
            <person name="Currrie C."/>
            <person name="Chevrette M."/>
            <person name="Carlson C."/>
            <person name="Stubbendieck R."/>
            <person name="Wendt-Pienkowski E."/>
        </authorList>
    </citation>
    <scope>NUCLEOTIDE SEQUENCE [LARGE SCALE GENOMIC DNA]</scope>
    <source>
        <strain evidence="3 4">SID14163</strain>
    </source>
</reference>
<dbReference type="Proteomes" id="UP000470446">
    <property type="component" value="Unassembled WGS sequence"/>
</dbReference>
<dbReference type="CDD" id="cd05829">
    <property type="entry name" value="Sortase_F"/>
    <property type="match status" value="1"/>
</dbReference>
<dbReference type="AlphaFoldDB" id="A0A7K3PHZ8"/>
<keyword evidence="1" id="KW-0378">Hydrolase</keyword>
<organism evidence="3 4">
    <name type="scientific">Streptomyces coelicoflavus</name>
    <dbReference type="NCBI Taxonomy" id="285562"/>
    <lineage>
        <taxon>Bacteria</taxon>
        <taxon>Bacillati</taxon>
        <taxon>Actinomycetota</taxon>
        <taxon>Actinomycetes</taxon>
        <taxon>Kitasatosporales</taxon>
        <taxon>Streptomycetaceae</taxon>
        <taxon>Streptomyces</taxon>
    </lineage>
</organism>
<dbReference type="InterPro" id="IPR042001">
    <property type="entry name" value="Sortase_F"/>
</dbReference>
<evidence type="ECO:0000256" key="2">
    <source>
        <dbReference type="SAM" id="MobiDB-lite"/>
    </source>
</evidence>
<dbReference type="EMBL" id="JAAGMA010000289">
    <property type="protein sequence ID" value="NEB09532.1"/>
    <property type="molecule type" value="Genomic_DNA"/>
</dbReference>